<dbReference type="EMBL" id="MUYF01000003">
    <property type="protein sequence ID" value="OOL81091.1"/>
    <property type="molecule type" value="Genomic_DNA"/>
</dbReference>
<evidence type="ECO:0000313" key="2">
    <source>
        <dbReference type="Proteomes" id="UP000190409"/>
    </source>
</evidence>
<dbReference type="GO" id="GO:0008883">
    <property type="term" value="F:glutamyl-tRNA reductase activity"/>
    <property type="evidence" value="ECO:0007669"/>
    <property type="project" value="InterPro"/>
</dbReference>
<accession>A0A1S8KNG4</accession>
<dbReference type="Proteomes" id="UP000190409">
    <property type="component" value="Unassembled WGS sequence"/>
</dbReference>
<comment type="caution">
    <text evidence="1">The sequence shown here is derived from an EMBL/GenBank/DDBJ whole genome shotgun (WGS) entry which is preliminary data.</text>
</comment>
<dbReference type="GO" id="GO:0033014">
    <property type="term" value="P:tetrapyrrole biosynthetic process"/>
    <property type="evidence" value="ECO:0007669"/>
    <property type="project" value="InterPro"/>
</dbReference>
<protein>
    <submittedName>
        <fullName evidence="1">Uncharacterized protein</fullName>
    </submittedName>
</protein>
<dbReference type="GO" id="GO:0050661">
    <property type="term" value="F:NADP binding"/>
    <property type="evidence" value="ECO:0007669"/>
    <property type="project" value="InterPro"/>
</dbReference>
<dbReference type="InterPro" id="IPR036343">
    <property type="entry name" value="GluRdtase_N_sf"/>
</dbReference>
<reference evidence="1 2" key="1">
    <citation type="submission" date="2017-01" db="EMBL/GenBank/DDBJ databases">
        <title>Complete Genome Sequence of Dolosigranulum pigrum isolated from a Patient with interstitial lung disease.</title>
        <authorList>
            <person name="Mukhopadhyay R."/>
            <person name="Joaquin J."/>
            <person name="Hogue R."/>
            <person name="Fitzgerald S."/>
            <person name="Jospin G."/>
            <person name="Eisen J.A."/>
            <person name="Chaturvedi V."/>
        </authorList>
    </citation>
    <scope>NUCLEOTIDE SEQUENCE [LARGE SCALE GENOMIC DNA]</scope>
    <source>
        <strain evidence="1 2">15S00348</strain>
    </source>
</reference>
<evidence type="ECO:0000313" key="1">
    <source>
        <dbReference type="EMBL" id="OOL81091.1"/>
    </source>
</evidence>
<proteinExistence type="predicted"/>
<dbReference type="Gene3D" id="3.30.460.30">
    <property type="entry name" value="Glutamyl-tRNA reductase, N-terminal domain"/>
    <property type="match status" value="1"/>
</dbReference>
<organism evidence="1 2">
    <name type="scientific">Dolosigranulum pigrum</name>
    <dbReference type="NCBI Taxonomy" id="29394"/>
    <lineage>
        <taxon>Bacteria</taxon>
        <taxon>Bacillati</taxon>
        <taxon>Bacillota</taxon>
        <taxon>Bacilli</taxon>
        <taxon>Lactobacillales</taxon>
        <taxon>Carnobacteriaceae</taxon>
        <taxon>Dolosigranulum</taxon>
    </lineage>
</organism>
<dbReference type="AlphaFoldDB" id="A0A1S8KNG4"/>
<dbReference type="RefSeq" id="WP_077862582.1">
    <property type="nucleotide sequence ID" value="NZ_CALFGV010000010.1"/>
</dbReference>
<name>A0A1S8KNG4_9LACT</name>
<gene>
    <name evidence="1" type="ORF">BWX42_04415</name>
</gene>
<sequence length="341" mass="39126">MKVIMYGVSLETVSEQDIARYRLSAQDKANHLIDIKQFAGVEEVLLLTSEFQNEYYLYVDEAQFKHGDFLRYLANYAEKSLKEVILETYSKFADDVMKHLLAQISGQERDNYGQELAFKDFSEAILLAQTSQTMGNYLQQLFQQVLIFNFKLYDNSGLNPLLTASDHWLKQYVEQNTSLQNVVIMGRSYETLYRAFLILYLTDASVIFCLSDNAQSKQLKSITELINTAQQRLKIAECGYCYRLATADLILMDAQSISPIQLSEMIEEVRQTPKQVTIISDLDSEAISKDALAHFKWVTKSDLTASSYNDEQREEAHKLLTELIVTFSANELNRIVIEDTL</sequence>